<sequence>MSGGEPQGAPAGGGGGHRAGSQDCLPPAASFRKKRLARRPGYMRSTAGPRIGFLSPAVGTPFWAQGGMCSEESHHSESRASPCGLDPGGQGQGPSVGNPVSKGITAVTSVDHLGLALTPVRGTSGLFGIQLRAGTKLPDRLTRSCGPGDTGCQEELPSMDSSEAPGPGWDAACTEGGRGTWTKGCLAPKEMSSNSCSLQSGLKFPSAPAGSQDAFTSSFSFIQLSLGSAGERGEAEGCPPSREAEAPHQRPEELEAKALSLDSPHEHPRLLSPAFNLKATQGLADSAQAAAGSPRLECEMVSLSDTDAASSCSPDSSWFEGSSLGDSHRWDELLGKCEPVLLDCLLSDRRQLEVKSLRLKLQKLQEKAVEDDDFDKAEMLNQRLEDLEKEKSSLHFQLPSRQPALSSLLGHLGAQAQAALRRATQQAGGDDTQAPLRMEPKTLEPTAQDNLHVSITRRDWLLQEKQQLQKEIEALQARMSVLEAKDHQLRKEIEAQAQLLPWQGCDLTPLMGRLSLGELQEVSKAVHDTLVLANQIPLCAEPPETVRSLQERIKSLSLSLKEITAKICLSERLCSTLRKKLNDIETQLPVLLEAKMLAVSGNHFCTAKELTEEIRSLTSERDGLEGLLNKLLVLSCRNVKKLGRVKEDYNSLRRELDHGEAAYETSMKENTVKYMEVLENKLRSCKCPLLGKVWEADLEACWLLIQSLQLREARGSLSAEDERQMDDSGGATCATVPAIPSRPHSEDERKTPLQAFEEWKAYLTPSPHCAGSEQKEEPYIFSAELGEKCEAIGKKLLYLEDQLHTAIQSHDEELIHILFILWMKQVLGCFVKEVSNKYTVFPCLSRWKQVDTTVIYNMAHLGAQRLSNMQCFLSRFW</sequence>
<dbReference type="GO" id="GO:0021846">
    <property type="term" value="P:cell proliferation in forebrain"/>
    <property type="evidence" value="ECO:0007669"/>
    <property type="project" value="Ensembl"/>
</dbReference>
<dbReference type="GO" id="GO:0099175">
    <property type="term" value="P:regulation of postsynapse organization"/>
    <property type="evidence" value="ECO:0007669"/>
    <property type="project" value="Ensembl"/>
</dbReference>
<dbReference type="GO" id="GO:0005739">
    <property type="term" value="C:mitochondrion"/>
    <property type="evidence" value="ECO:0007669"/>
    <property type="project" value="Ensembl"/>
</dbReference>
<organism evidence="3 4">
    <name type="scientific">Equus asinus</name>
    <name type="common">Donkey</name>
    <name type="synonym">Equus africanus asinus</name>
    <dbReference type="NCBI Taxonomy" id="9793"/>
    <lineage>
        <taxon>Eukaryota</taxon>
        <taxon>Metazoa</taxon>
        <taxon>Chordata</taxon>
        <taxon>Craniata</taxon>
        <taxon>Vertebrata</taxon>
        <taxon>Euteleostomi</taxon>
        <taxon>Mammalia</taxon>
        <taxon>Eutheria</taxon>
        <taxon>Laurasiatheria</taxon>
        <taxon>Perissodactyla</taxon>
        <taxon>Equidae</taxon>
        <taxon>Equus</taxon>
    </lineage>
</organism>
<dbReference type="GO" id="GO:2000060">
    <property type="term" value="P:positive regulation of ubiquitin-dependent protein catabolic process"/>
    <property type="evidence" value="ECO:0007669"/>
    <property type="project" value="Ensembl"/>
</dbReference>
<dbReference type="AlphaFoldDB" id="A0A9L0JDQ4"/>
<keyword evidence="4" id="KW-1185">Reference proteome</keyword>
<dbReference type="GO" id="GO:0010975">
    <property type="term" value="P:regulation of neuron projection development"/>
    <property type="evidence" value="ECO:0007669"/>
    <property type="project" value="Ensembl"/>
</dbReference>
<name>A0A9L0JDQ4_EQUAS</name>
<feature type="compositionally biased region" description="Gly residues" evidence="2">
    <location>
        <begin position="1"/>
        <end position="18"/>
    </location>
</feature>
<accession>A0A9L0JDQ4</accession>
<reference evidence="3" key="3">
    <citation type="submission" date="2025-09" db="UniProtKB">
        <authorList>
            <consortium name="Ensembl"/>
        </authorList>
    </citation>
    <scope>IDENTIFICATION</scope>
</reference>
<feature type="coiled-coil region" evidence="1">
    <location>
        <begin position="458"/>
        <end position="492"/>
    </location>
</feature>
<dbReference type="Proteomes" id="UP000694387">
    <property type="component" value="Chromosome 2"/>
</dbReference>
<dbReference type="GO" id="GO:0098978">
    <property type="term" value="C:glutamatergic synapse"/>
    <property type="evidence" value="ECO:0007669"/>
    <property type="project" value="Ensembl"/>
</dbReference>
<reference evidence="3" key="2">
    <citation type="submission" date="2025-08" db="UniProtKB">
        <authorList>
            <consortium name="Ensembl"/>
        </authorList>
    </citation>
    <scope>IDENTIFICATION</scope>
</reference>
<dbReference type="GO" id="GO:0070050">
    <property type="term" value="P:neuron cellular homeostasis"/>
    <property type="evidence" value="ECO:0007669"/>
    <property type="project" value="Ensembl"/>
</dbReference>
<dbReference type="GO" id="GO:0045111">
    <property type="term" value="C:intermediate filament cytoskeleton"/>
    <property type="evidence" value="ECO:0007669"/>
    <property type="project" value="Ensembl"/>
</dbReference>
<feature type="region of interest" description="Disordered" evidence="2">
    <location>
        <begin position="140"/>
        <end position="166"/>
    </location>
</feature>
<keyword evidence="1" id="KW-0175">Coiled coil</keyword>
<gene>
    <name evidence="3" type="primary">DISC1</name>
</gene>
<dbReference type="GO" id="GO:0001764">
    <property type="term" value="P:neuron migration"/>
    <property type="evidence" value="ECO:0007669"/>
    <property type="project" value="Ensembl"/>
</dbReference>
<dbReference type="GO" id="GO:0090128">
    <property type="term" value="P:regulation of synapse maturation"/>
    <property type="evidence" value="ECO:0007669"/>
    <property type="project" value="Ensembl"/>
</dbReference>
<dbReference type="GO" id="GO:1905515">
    <property type="term" value="P:non-motile cilium assembly"/>
    <property type="evidence" value="ECO:0007669"/>
    <property type="project" value="Ensembl"/>
</dbReference>
<dbReference type="GO" id="GO:0005813">
    <property type="term" value="C:centrosome"/>
    <property type="evidence" value="ECO:0007669"/>
    <property type="project" value="Ensembl"/>
</dbReference>
<dbReference type="GO" id="GO:0006511">
    <property type="term" value="P:ubiquitin-dependent protein catabolic process"/>
    <property type="evidence" value="ECO:0007669"/>
    <property type="project" value="Ensembl"/>
</dbReference>
<protein>
    <submittedName>
        <fullName evidence="3">DISC1 scaffold protein</fullName>
    </submittedName>
</protein>
<evidence type="ECO:0000256" key="2">
    <source>
        <dbReference type="SAM" id="MobiDB-lite"/>
    </source>
</evidence>
<proteinExistence type="predicted"/>
<dbReference type="GO" id="GO:0051560">
    <property type="term" value="P:mitochondrial calcium ion homeostasis"/>
    <property type="evidence" value="ECO:0007669"/>
    <property type="project" value="Ensembl"/>
</dbReference>
<dbReference type="GO" id="GO:0097546">
    <property type="term" value="C:ciliary base"/>
    <property type="evidence" value="ECO:0007669"/>
    <property type="project" value="Ensembl"/>
</dbReference>
<feature type="compositionally biased region" description="Basic and acidic residues" evidence="2">
    <location>
        <begin position="242"/>
        <end position="252"/>
    </location>
</feature>
<dbReference type="GO" id="GO:0050965">
    <property type="term" value="P:detection of temperature stimulus involved in sensory perception of pain"/>
    <property type="evidence" value="ECO:0007669"/>
    <property type="project" value="Ensembl"/>
</dbReference>
<dbReference type="PANTHER" id="PTHR14332">
    <property type="entry name" value="DISRUPTED IN SCHIZOPHRENIA 1 PROTEIN"/>
    <property type="match status" value="1"/>
</dbReference>
<dbReference type="PANTHER" id="PTHR14332:SF3">
    <property type="entry name" value="DISRUPTED IN SCHIZOPHRENIA 1 PROTEIN"/>
    <property type="match status" value="1"/>
</dbReference>
<dbReference type="GO" id="GO:0000226">
    <property type="term" value="P:microtubule cytoskeleton organization"/>
    <property type="evidence" value="ECO:0007669"/>
    <property type="project" value="Ensembl"/>
</dbReference>
<dbReference type="GO" id="GO:0042802">
    <property type="term" value="F:identical protein binding"/>
    <property type="evidence" value="ECO:0007669"/>
    <property type="project" value="Ensembl"/>
</dbReference>
<dbReference type="GO" id="GO:0005829">
    <property type="term" value="C:cytosol"/>
    <property type="evidence" value="ECO:0007669"/>
    <property type="project" value="Ensembl"/>
</dbReference>
<dbReference type="Ensembl" id="ENSEAST00005043142.1">
    <property type="protein sequence ID" value="ENSEASP00005051441.1"/>
    <property type="gene ID" value="ENSEASG00005012822.2"/>
</dbReference>
<dbReference type="GO" id="GO:0021799">
    <property type="term" value="P:cerebral cortex radially oriented cell migration"/>
    <property type="evidence" value="ECO:0007669"/>
    <property type="project" value="Ensembl"/>
</dbReference>
<evidence type="ECO:0000313" key="4">
    <source>
        <dbReference type="Proteomes" id="UP000694387"/>
    </source>
</evidence>
<feature type="region of interest" description="Disordered" evidence="2">
    <location>
        <begin position="1"/>
        <end position="50"/>
    </location>
</feature>
<dbReference type="GO" id="GO:0030177">
    <property type="term" value="P:positive regulation of Wnt signaling pathway"/>
    <property type="evidence" value="ECO:0007669"/>
    <property type="project" value="Ensembl"/>
</dbReference>
<dbReference type="GO" id="GO:0005874">
    <property type="term" value="C:microtubule"/>
    <property type="evidence" value="ECO:0007669"/>
    <property type="project" value="TreeGrafter"/>
</dbReference>
<feature type="region of interest" description="Disordered" evidence="2">
    <location>
        <begin position="68"/>
        <end position="95"/>
    </location>
</feature>
<dbReference type="GO" id="GO:0031929">
    <property type="term" value="P:TOR signaling"/>
    <property type="evidence" value="ECO:0007669"/>
    <property type="project" value="Ensembl"/>
</dbReference>
<dbReference type="GO" id="GO:0060070">
    <property type="term" value="P:canonical Wnt signaling pathway"/>
    <property type="evidence" value="ECO:0007669"/>
    <property type="project" value="Ensembl"/>
</dbReference>
<feature type="coiled-coil region" evidence="1">
    <location>
        <begin position="347"/>
        <end position="397"/>
    </location>
</feature>
<dbReference type="GO" id="GO:0014069">
    <property type="term" value="C:postsynaptic density"/>
    <property type="evidence" value="ECO:0007669"/>
    <property type="project" value="Ensembl"/>
</dbReference>
<dbReference type="GO" id="GO:0008104">
    <property type="term" value="P:intracellular protein localization"/>
    <property type="evidence" value="ECO:0007669"/>
    <property type="project" value="Ensembl"/>
</dbReference>
<evidence type="ECO:0000313" key="3">
    <source>
        <dbReference type="Ensembl" id="ENSEASP00005051441.1"/>
    </source>
</evidence>
<dbReference type="GO" id="GO:0008021">
    <property type="term" value="C:synaptic vesicle"/>
    <property type="evidence" value="ECO:0007669"/>
    <property type="project" value="Ensembl"/>
</dbReference>
<dbReference type="GO" id="GO:0098982">
    <property type="term" value="C:GABA-ergic synapse"/>
    <property type="evidence" value="ECO:0007669"/>
    <property type="project" value="Ensembl"/>
</dbReference>
<feature type="region of interest" description="Disordered" evidence="2">
    <location>
        <begin position="230"/>
        <end position="252"/>
    </location>
</feature>
<feature type="region of interest" description="Disordered" evidence="2">
    <location>
        <begin position="720"/>
        <end position="749"/>
    </location>
</feature>
<dbReference type="GO" id="GO:0002052">
    <property type="term" value="P:positive regulation of neuroblast proliferation"/>
    <property type="evidence" value="ECO:0007669"/>
    <property type="project" value="Ensembl"/>
</dbReference>
<dbReference type="SUPFAM" id="SSF46579">
    <property type="entry name" value="Prefoldin"/>
    <property type="match status" value="1"/>
</dbReference>
<dbReference type="GO" id="GO:0036064">
    <property type="term" value="C:ciliary basal body"/>
    <property type="evidence" value="ECO:0007669"/>
    <property type="project" value="Ensembl"/>
</dbReference>
<dbReference type="InterPro" id="IPR026081">
    <property type="entry name" value="DISC1"/>
</dbReference>
<evidence type="ECO:0000256" key="1">
    <source>
        <dbReference type="SAM" id="Coils"/>
    </source>
</evidence>
<dbReference type="GeneTree" id="ENSGT00390000006176"/>
<reference evidence="3 4" key="1">
    <citation type="journal article" date="2020" name="Nat. Commun.">
        <title>Donkey genomes provide new insights into domestication and selection for coat color.</title>
        <authorList>
            <person name="Wang"/>
            <person name="C."/>
            <person name="Li"/>
            <person name="H."/>
            <person name="Guo"/>
            <person name="Y."/>
            <person name="Huang"/>
            <person name="J."/>
            <person name="Sun"/>
            <person name="Y."/>
            <person name="Min"/>
            <person name="J."/>
            <person name="Wang"/>
            <person name="J."/>
            <person name="Fang"/>
            <person name="X."/>
            <person name="Zhao"/>
            <person name="Z."/>
            <person name="Wang"/>
            <person name="S."/>
            <person name="Zhang"/>
            <person name="Y."/>
            <person name="Liu"/>
            <person name="Q."/>
            <person name="Jiang"/>
            <person name="Q."/>
            <person name="Wang"/>
            <person name="X."/>
            <person name="Guo"/>
            <person name="Y."/>
            <person name="Yang"/>
            <person name="C."/>
            <person name="Wang"/>
            <person name="Y."/>
            <person name="Tian"/>
            <person name="F."/>
            <person name="Zhuang"/>
            <person name="G."/>
            <person name="Fan"/>
            <person name="Y."/>
            <person name="Gao"/>
            <person name="Q."/>
            <person name="Li"/>
            <person name="Y."/>
            <person name="Ju"/>
            <person name="Z."/>
            <person name="Li"/>
            <person name="J."/>
            <person name="Li"/>
            <person name="R."/>
            <person name="Hou"/>
            <person name="M."/>
            <person name="Yang"/>
            <person name="G."/>
            <person name="Liu"/>
            <person name="G."/>
            <person name="Liu"/>
            <person name="W."/>
            <person name="Guo"/>
            <person name="J."/>
            <person name="Pan"/>
            <person name="S."/>
            <person name="Fan"/>
            <person name="G."/>
            <person name="Zhang"/>
            <person name="W."/>
            <person name="Zhang"/>
            <person name="R."/>
            <person name="Yu"/>
            <person name="J."/>
            <person name="Zhang"/>
            <person name="X."/>
            <person name="Yin"/>
            <person name="Q."/>
            <person name="Ji"/>
            <person name="C."/>
            <person name="Jin"/>
            <person name="Y."/>
            <person name="Yue"/>
            <person name="G."/>
            <person name="Liu"/>
            <person name="M."/>
            <person name="Xu"/>
            <person name="J."/>
            <person name="Liu"/>
            <person name="S."/>
            <person name="Jordana"/>
            <person name="J."/>
            <person name="Noce"/>
            <person name="A."/>
            <person name="Amills"/>
            <person name="M."/>
            <person name="Wu"/>
            <person name="D.D."/>
            <person name="Li"/>
            <person name="S."/>
            <person name="Zhou"/>
            <person name="X. and Zhong"/>
            <person name="J."/>
        </authorList>
    </citation>
    <scope>NUCLEOTIDE SEQUENCE [LARGE SCALE GENOMIC DNA]</scope>
</reference>
<dbReference type="GO" id="GO:0060090">
    <property type="term" value="F:molecular adaptor activity"/>
    <property type="evidence" value="ECO:0007669"/>
    <property type="project" value="Ensembl"/>
</dbReference>